<dbReference type="Pfam" id="PF01120">
    <property type="entry name" value="Alpha_L_fucos"/>
    <property type="match status" value="1"/>
</dbReference>
<reference evidence="13 14" key="1">
    <citation type="submission" date="2015-12" db="EMBL/GenBank/DDBJ databases">
        <title>Dictyostelia acquired genes for synthesis and detection of signals that induce cell-type specialization by lateral gene transfer from prokaryotes.</title>
        <authorList>
            <person name="Gloeckner G."/>
            <person name="Schaap P."/>
        </authorList>
    </citation>
    <scope>NUCLEOTIDE SEQUENCE [LARGE SCALE GENOMIC DNA]</scope>
    <source>
        <strain evidence="13 14">TK</strain>
    </source>
</reference>
<proteinExistence type="inferred from homology"/>
<dbReference type="OMA" id="LPEHKWE"/>
<keyword evidence="6 9" id="KW-0732">Signal</keyword>
<dbReference type="OrthoDB" id="6039950at2759"/>
<keyword evidence="7 9" id="KW-0378">Hydrolase</keyword>
<dbReference type="STRING" id="361077.A0A151Z3D0"/>
<dbReference type="PIRSF" id="PIRSF001092">
    <property type="entry name" value="Alpha-L-fucosidase"/>
    <property type="match status" value="1"/>
</dbReference>
<dbReference type="EC" id="3.2.1.51" evidence="5"/>
<evidence type="ECO:0000313" key="13">
    <source>
        <dbReference type="EMBL" id="KYQ88455.1"/>
    </source>
</evidence>
<evidence type="ECO:0000313" key="14">
    <source>
        <dbReference type="Proteomes" id="UP000076078"/>
    </source>
</evidence>
<evidence type="ECO:0000256" key="10">
    <source>
        <dbReference type="PIRSR" id="PIRSR001092-1"/>
    </source>
</evidence>
<dbReference type="SMART" id="SM00812">
    <property type="entry name" value="Alpha_L_fucos"/>
    <property type="match status" value="1"/>
</dbReference>
<dbReference type="FunCoup" id="A0A151Z3D0">
    <property type="interactions" value="10"/>
</dbReference>
<name>A0A151Z3D0_TIELA</name>
<dbReference type="Pfam" id="PF16757">
    <property type="entry name" value="Fucosidase_C"/>
    <property type="match status" value="1"/>
</dbReference>
<feature type="site" description="May be important for catalysis" evidence="10">
    <location>
        <position position="292"/>
    </location>
</feature>
<accession>A0A151Z3D0</accession>
<evidence type="ECO:0000256" key="8">
    <source>
        <dbReference type="ARBA" id="ARBA00023295"/>
    </source>
</evidence>
<dbReference type="GO" id="GO:0016139">
    <property type="term" value="P:glycoside catabolic process"/>
    <property type="evidence" value="ECO:0007669"/>
    <property type="project" value="TreeGrafter"/>
</dbReference>
<evidence type="ECO:0000256" key="3">
    <source>
        <dbReference type="ARBA" id="ARBA00004071"/>
    </source>
</evidence>
<dbReference type="GO" id="GO:0006004">
    <property type="term" value="P:fucose metabolic process"/>
    <property type="evidence" value="ECO:0007669"/>
    <property type="project" value="InterPro"/>
</dbReference>
<dbReference type="PROSITE" id="PS00385">
    <property type="entry name" value="ALPHA_L_FUCOSIDASE"/>
    <property type="match status" value="1"/>
</dbReference>
<dbReference type="AlphaFoldDB" id="A0A151Z3D0"/>
<keyword evidence="8 9" id="KW-0326">Glycosidase</keyword>
<comment type="catalytic activity">
    <reaction evidence="1">
        <text>a neolactoside IV(2)-alpha-Fuc-nLc4Cer(d18:1(4E)) + H2O = a neolactoside nLc4Cer(d18:1(4E)) + L-fucose</text>
        <dbReference type="Rhea" id="RHEA:48224"/>
        <dbReference type="ChEBI" id="CHEBI:2181"/>
        <dbReference type="ChEBI" id="CHEBI:15377"/>
        <dbReference type="ChEBI" id="CHEBI:17006"/>
        <dbReference type="ChEBI" id="CHEBI:28691"/>
    </reaction>
    <physiologicalReaction direction="left-to-right" evidence="1">
        <dbReference type="Rhea" id="RHEA:48225"/>
    </physiologicalReaction>
</comment>
<dbReference type="Gene3D" id="3.20.20.80">
    <property type="entry name" value="Glycosidases"/>
    <property type="match status" value="1"/>
</dbReference>
<dbReference type="InterPro" id="IPR013780">
    <property type="entry name" value="Glyco_hydro_b"/>
</dbReference>
<comment type="similarity">
    <text evidence="4 9">Belongs to the glycosyl hydrolase 29 family.</text>
</comment>
<feature type="domain" description="Glycoside hydrolase family 29 N-terminal" evidence="11">
    <location>
        <begin position="18"/>
        <end position="362"/>
    </location>
</feature>
<evidence type="ECO:0000256" key="7">
    <source>
        <dbReference type="ARBA" id="ARBA00022801"/>
    </source>
</evidence>
<evidence type="ECO:0000256" key="4">
    <source>
        <dbReference type="ARBA" id="ARBA00007951"/>
    </source>
</evidence>
<evidence type="ECO:0000256" key="1">
    <source>
        <dbReference type="ARBA" id="ARBA00000321"/>
    </source>
</evidence>
<dbReference type="EMBL" id="LODT01000051">
    <property type="protein sequence ID" value="KYQ88455.1"/>
    <property type="molecule type" value="Genomic_DNA"/>
</dbReference>
<dbReference type="FunFam" id="3.20.20.80:FF:000201">
    <property type="entry name" value="Alpha-L-fucosidase"/>
    <property type="match status" value="1"/>
</dbReference>
<dbReference type="PANTHER" id="PTHR10030:SF37">
    <property type="entry name" value="ALPHA-L-FUCOSIDASE-RELATED"/>
    <property type="match status" value="1"/>
</dbReference>
<organism evidence="13 14">
    <name type="scientific">Tieghemostelium lacteum</name>
    <name type="common">Slime mold</name>
    <name type="synonym">Dictyostelium lacteum</name>
    <dbReference type="NCBI Taxonomy" id="361077"/>
    <lineage>
        <taxon>Eukaryota</taxon>
        <taxon>Amoebozoa</taxon>
        <taxon>Evosea</taxon>
        <taxon>Eumycetozoa</taxon>
        <taxon>Dictyostelia</taxon>
        <taxon>Dictyosteliales</taxon>
        <taxon>Raperosteliaceae</taxon>
        <taxon>Tieghemostelium</taxon>
    </lineage>
</organism>
<feature type="chain" id="PRO_5016196256" description="alpha-L-fucosidase" evidence="9">
    <location>
        <begin position="19"/>
        <end position="466"/>
    </location>
</feature>
<evidence type="ECO:0000256" key="2">
    <source>
        <dbReference type="ARBA" id="ARBA00000419"/>
    </source>
</evidence>
<sequence>MRLTIYLFVLLFLNICFSQTNNTVYEANWSSINARPLPGWYDDVKFGIFIHFGVYSVPAFSQPTGYAEWYWYNLMNPSNDGNQTLDYHTKSFGKNFPYQSFAEMLNLRLFDPDEWAQTIYDSGARYVVLTSKHHEGFTLWESEQSWGWNSVNIGPQIDIVGALSKSVKEIPGMHMGVYHSLYEWFNPIYLDDLTKNPPTQVYVNEILQPQLRDVVNSYEPEVIWADGDWEALSSYWESTEFLAWLYTNSTVKDTVVVNDRWGSDCRMKNGGFWTGGDKTNPGYLIPHKWENCNTIGYSYGYNQNEPIYDYQNSTVLIQEMIETVSCGGNYLLDIGPTSEGTIPMVMQERLADIGKWMDINGEAIYSTHPWRVQNDSADHLIWYTTNTNTGAVYAHSFEWPESGKLLLNAPIATSYSSISLLGYKGKLPIKMAPTGGRSGISITLPNASPNDYPPFDIFVFKLLNVL</sequence>
<keyword evidence="14" id="KW-1185">Reference proteome</keyword>
<dbReference type="InterPro" id="IPR016286">
    <property type="entry name" value="FUC_metazoa-typ"/>
</dbReference>
<protein>
    <recommendedName>
        <fullName evidence="5">alpha-L-fucosidase</fullName>
        <ecNumber evidence="5">3.2.1.51</ecNumber>
    </recommendedName>
</protein>
<dbReference type="InterPro" id="IPR057739">
    <property type="entry name" value="Glyco_hydro_29_N"/>
</dbReference>
<gene>
    <name evidence="13" type="ORF">DLAC_11163</name>
</gene>
<dbReference type="PANTHER" id="PTHR10030">
    <property type="entry name" value="ALPHA-L-FUCOSIDASE"/>
    <property type="match status" value="1"/>
</dbReference>
<evidence type="ECO:0000256" key="9">
    <source>
        <dbReference type="PIRNR" id="PIRNR001092"/>
    </source>
</evidence>
<comment type="caution">
    <text evidence="13">The sequence shown here is derived from an EMBL/GenBank/DDBJ whole genome shotgun (WGS) entry which is preliminary data.</text>
</comment>
<evidence type="ECO:0000259" key="11">
    <source>
        <dbReference type="Pfam" id="PF01120"/>
    </source>
</evidence>
<dbReference type="InterPro" id="IPR018526">
    <property type="entry name" value="Glyco_hydro_29_CS"/>
</dbReference>
<dbReference type="InterPro" id="IPR017853">
    <property type="entry name" value="GH"/>
</dbReference>
<dbReference type="SUPFAM" id="SSF51445">
    <property type="entry name" value="(Trans)glycosidases"/>
    <property type="match status" value="1"/>
</dbReference>
<evidence type="ECO:0000256" key="6">
    <source>
        <dbReference type="ARBA" id="ARBA00022729"/>
    </source>
</evidence>
<dbReference type="InParanoid" id="A0A151Z3D0"/>
<comment type="function">
    <text evidence="3">Alpha-L-fucosidase is responsible for hydrolyzing the alpha-1,6-linked fucose joined to the reducing-end N-acetylglucosamine of the carbohydrate moieties of glycoproteins.</text>
</comment>
<feature type="domain" description="Alpha-L-fucosidase C-terminal" evidence="12">
    <location>
        <begin position="373"/>
        <end position="462"/>
    </location>
</feature>
<dbReference type="Gene3D" id="2.60.40.1180">
    <property type="entry name" value="Golgi alpha-mannosidase II"/>
    <property type="match status" value="1"/>
</dbReference>
<evidence type="ECO:0000259" key="12">
    <source>
        <dbReference type="Pfam" id="PF16757"/>
    </source>
</evidence>
<dbReference type="PRINTS" id="PR00741">
    <property type="entry name" value="GLHYDRLASE29"/>
</dbReference>
<comment type="catalytic activity">
    <reaction evidence="2">
        <text>a neolactoside IV(2)-alpha-Fuc-nLc4Cer(d18:0) + H2O = a neolactoside nLc4Cer(d18:0) + L-fucose</text>
        <dbReference type="Rhea" id="RHEA:49308"/>
        <dbReference type="ChEBI" id="CHEBI:2181"/>
        <dbReference type="ChEBI" id="CHEBI:15377"/>
        <dbReference type="ChEBI" id="CHEBI:91119"/>
        <dbReference type="ChEBI" id="CHEBI:91121"/>
    </reaction>
    <physiologicalReaction direction="left-to-right" evidence="2">
        <dbReference type="Rhea" id="RHEA:49309"/>
    </physiologicalReaction>
</comment>
<feature type="signal peptide" evidence="9">
    <location>
        <begin position="1"/>
        <end position="18"/>
    </location>
</feature>
<dbReference type="InterPro" id="IPR031919">
    <property type="entry name" value="Fucosidase_C"/>
</dbReference>
<dbReference type="GO" id="GO:0005764">
    <property type="term" value="C:lysosome"/>
    <property type="evidence" value="ECO:0007669"/>
    <property type="project" value="TreeGrafter"/>
</dbReference>
<dbReference type="InterPro" id="IPR000933">
    <property type="entry name" value="Glyco_hydro_29"/>
</dbReference>
<evidence type="ECO:0000256" key="5">
    <source>
        <dbReference type="ARBA" id="ARBA00012662"/>
    </source>
</evidence>
<dbReference type="Proteomes" id="UP000076078">
    <property type="component" value="Unassembled WGS sequence"/>
</dbReference>
<dbReference type="GO" id="GO:0004560">
    <property type="term" value="F:alpha-L-fucosidase activity"/>
    <property type="evidence" value="ECO:0007669"/>
    <property type="project" value="UniProtKB-EC"/>
</dbReference>